<feature type="transmembrane region" description="Helical" evidence="7">
    <location>
        <begin position="65"/>
        <end position="86"/>
    </location>
</feature>
<keyword evidence="6 7" id="KW-0472">Membrane</keyword>
<protein>
    <submittedName>
        <fullName evidence="8">DoxX family protein</fullName>
    </submittedName>
</protein>
<evidence type="ECO:0000256" key="5">
    <source>
        <dbReference type="ARBA" id="ARBA00022989"/>
    </source>
</evidence>
<evidence type="ECO:0000256" key="1">
    <source>
        <dbReference type="ARBA" id="ARBA00004651"/>
    </source>
</evidence>
<evidence type="ECO:0000256" key="7">
    <source>
        <dbReference type="SAM" id="Phobius"/>
    </source>
</evidence>
<dbReference type="EMBL" id="JABFCS010000001">
    <property type="protein sequence ID" value="NNU43560.1"/>
    <property type="molecule type" value="Genomic_DNA"/>
</dbReference>
<reference evidence="8 9" key="2">
    <citation type="submission" date="2020-06" db="EMBL/GenBank/DDBJ databases">
        <title>Ramlibacter rhizophilus sp. nov., isolated from rhizosphere soil of national flower Mugunghwa from South Korea.</title>
        <authorList>
            <person name="Zheng-Fei Y."/>
            <person name="Huan T."/>
        </authorList>
    </citation>
    <scope>NUCLEOTIDE SEQUENCE [LARGE SCALE GENOMIC DNA]</scope>
    <source>
        <strain evidence="8 9">B156</strain>
    </source>
</reference>
<keyword evidence="3" id="KW-1003">Cell membrane</keyword>
<evidence type="ECO:0000256" key="4">
    <source>
        <dbReference type="ARBA" id="ARBA00022692"/>
    </source>
</evidence>
<dbReference type="Proteomes" id="UP000552954">
    <property type="component" value="Unassembled WGS sequence"/>
</dbReference>
<comment type="similarity">
    <text evidence="2">Belongs to the DoxX family.</text>
</comment>
<accession>A0A849K7S4</accession>
<dbReference type="Pfam" id="PF07681">
    <property type="entry name" value="DoxX"/>
    <property type="match status" value="1"/>
</dbReference>
<keyword evidence="9" id="KW-1185">Reference proteome</keyword>
<feature type="transmembrane region" description="Helical" evidence="7">
    <location>
        <begin position="27"/>
        <end position="45"/>
    </location>
</feature>
<dbReference type="InterPro" id="IPR051907">
    <property type="entry name" value="DoxX-like_oxidoreductase"/>
</dbReference>
<dbReference type="GO" id="GO:0005886">
    <property type="term" value="C:plasma membrane"/>
    <property type="evidence" value="ECO:0007669"/>
    <property type="project" value="UniProtKB-SubCell"/>
</dbReference>
<comment type="caution">
    <text evidence="8">The sequence shown here is derived from an EMBL/GenBank/DDBJ whole genome shotgun (WGS) entry which is preliminary data.</text>
</comment>
<feature type="transmembrane region" description="Helical" evidence="7">
    <location>
        <begin position="125"/>
        <end position="147"/>
    </location>
</feature>
<dbReference type="AlphaFoldDB" id="A0A849K7S4"/>
<comment type="subcellular location">
    <subcellularLocation>
        <location evidence="1">Cell membrane</location>
        <topology evidence="1">Multi-pass membrane protein</topology>
    </subcellularLocation>
</comment>
<proteinExistence type="inferred from homology"/>
<evidence type="ECO:0000313" key="9">
    <source>
        <dbReference type="Proteomes" id="UP000552954"/>
    </source>
</evidence>
<dbReference type="RefSeq" id="WP_171558923.1">
    <property type="nucleotide sequence ID" value="NZ_JABFCS010000001.1"/>
</dbReference>
<sequence length="156" mass="16200">MATLTSNAPGYAVDSTTGLALTPAQNLAALLGRILIAVLFIPAGWGKIGGFAGTAGYIASKGIPLPEVATAIAIAAELVLGIMLVVGFKTRWAALGLAIFVAVITPMFHNYWAMPEAQVMMQKQAFFKNYAIVGGLLALAAFGAGAYSMDGRRRVP</sequence>
<dbReference type="InterPro" id="IPR032808">
    <property type="entry name" value="DoxX"/>
</dbReference>
<keyword evidence="4 7" id="KW-0812">Transmembrane</keyword>
<evidence type="ECO:0000256" key="2">
    <source>
        <dbReference type="ARBA" id="ARBA00006679"/>
    </source>
</evidence>
<evidence type="ECO:0000313" key="8">
    <source>
        <dbReference type="EMBL" id="NNU43560.1"/>
    </source>
</evidence>
<evidence type="ECO:0000256" key="3">
    <source>
        <dbReference type="ARBA" id="ARBA00022475"/>
    </source>
</evidence>
<reference evidence="8 9" key="1">
    <citation type="submission" date="2020-05" db="EMBL/GenBank/DDBJ databases">
        <authorList>
            <person name="Khan S.A."/>
            <person name="Jeon C.O."/>
            <person name="Chun B.H."/>
        </authorList>
    </citation>
    <scope>NUCLEOTIDE SEQUENCE [LARGE SCALE GENOMIC DNA]</scope>
    <source>
        <strain evidence="8 9">B156</strain>
    </source>
</reference>
<dbReference type="PANTHER" id="PTHR33452">
    <property type="entry name" value="OXIDOREDUCTASE CATD-RELATED"/>
    <property type="match status" value="1"/>
</dbReference>
<feature type="transmembrane region" description="Helical" evidence="7">
    <location>
        <begin position="92"/>
        <end position="113"/>
    </location>
</feature>
<gene>
    <name evidence="8" type="ORF">HK415_10950</name>
</gene>
<keyword evidence="5 7" id="KW-1133">Transmembrane helix</keyword>
<name>A0A849K7S4_9BURK</name>
<dbReference type="PANTHER" id="PTHR33452:SF1">
    <property type="entry name" value="INNER MEMBRANE PROTEIN YPHA-RELATED"/>
    <property type="match status" value="1"/>
</dbReference>
<evidence type="ECO:0000256" key="6">
    <source>
        <dbReference type="ARBA" id="ARBA00023136"/>
    </source>
</evidence>
<organism evidence="8 9">
    <name type="scientific">Ramlibacter montanisoli</name>
    <dbReference type="NCBI Taxonomy" id="2732512"/>
    <lineage>
        <taxon>Bacteria</taxon>
        <taxon>Pseudomonadati</taxon>
        <taxon>Pseudomonadota</taxon>
        <taxon>Betaproteobacteria</taxon>
        <taxon>Burkholderiales</taxon>
        <taxon>Comamonadaceae</taxon>
        <taxon>Ramlibacter</taxon>
    </lineage>
</organism>